<dbReference type="InterPro" id="IPR010982">
    <property type="entry name" value="Lambda_DNA-bd_dom_sf"/>
</dbReference>
<reference evidence="6" key="1">
    <citation type="journal article" date="2019" name="Int. J. Syst. Evol. Microbiol.">
        <title>The Global Catalogue of Microorganisms (GCM) 10K type strain sequencing project: providing services to taxonomists for standard genome sequencing and annotation.</title>
        <authorList>
            <consortium name="The Broad Institute Genomics Platform"/>
            <consortium name="The Broad Institute Genome Sequencing Center for Infectious Disease"/>
            <person name="Wu L."/>
            <person name="Ma J."/>
        </authorList>
    </citation>
    <scope>NUCLEOTIDE SEQUENCE [LARGE SCALE GENOMIC DNA]</scope>
    <source>
        <strain evidence="6">CGMCC 1.15342</strain>
    </source>
</reference>
<protein>
    <submittedName>
        <fullName evidence="5">LacI family transcriptional regulator</fullName>
    </submittedName>
</protein>
<evidence type="ECO:0000256" key="1">
    <source>
        <dbReference type="ARBA" id="ARBA00023015"/>
    </source>
</evidence>
<dbReference type="PROSITE" id="PS50932">
    <property type="entry name" value="HTH_LACI_2"/>
    <property type="match status" value="1"/>
</dbReference>
<dbReference type="SUPFAM" id="SSF53822">
    <property type="entry name" value="Periplasmic binding protein-like I"/>
    <property type="match status" value="1"/>
</dbReference>
<accession>A0ABQ1L619</accession>
<evidence type="ECO:0000256" key="3">
    <source>
        <dbReference type="ARBA" id="ARBA00023163"/>
    </source>
</evidence>
<keyword evidence="2" id="KW-0238">DNA-binding</keyword>
<feature type="domain" description="HTH lacI-type" evidence="4">
    <location>
        <begin position="19"/>
        <end position="73"/>
    </location>
</feature>
<organism evidence="5 6">
    <name type="scientific">Parapedobacter defluvii</name>
    <dbReference type="NCBI Taxonomy" id="2045106"/>
    <lineage>
        <taxon>Bacteria</taxon>
        <taxon>Pseudomonadati</taxon>
        <taxon>Bacteroidota</taxon>
        <taxon>Sphingobacteriia</taxon>
        <taxon>Sphingobacteriales</taxon>
        <taxon>Sphingobacteriaceae</taxon>
        <taxon>Parapedobacter</taxon>
    </lineage>
</organism>
<evidence type="ECO:0000256" key="2">
    <source>
        <dbReference type="ARBA" id="ARBA00023125"/>
    </source>
</evidence>
<dbReference type="Proteomes" id="UP000597338">
    <property type="component" value="Unassembled WGS sequence"/>
</dbReference>
<dbReference type="PANTHER" id="PTHR30146:SF109">
    <property type="entry name" value="HTH-TYPE TRANSCRIPTIONAL REGULATOR GALS"/>
    <property type="match status" value="1"/>
</dbReference>
<name>A0ABQ1L619_9SPHI</name>
<dbReference type="Gene3D" id="1.10.260.40">
    <property type="entry name" value="lambda repressor-like DNA-binding domains"/>
    <property type="match status" value="1"/>
</dbReference>
<comment type="caution">
    <text evidence="5">The sequence shown here is derived from an EMBL/GenBank/DDBJ whole genome shotgun (WGS) entry which is preliminary data.</text>
</comment>
<dbReference type="CDD" id="cd06267">
    <property type="entry name" value="PBP1_LacI_sugar_binding-like"/>
    <property type="match status" value="1"/>
</dbReference>
<dbReference type="SUPFAM" id="SSF47413">
    <property type="entry name" value="lambda repressor-like DNA-binding domains"/>
    <property type="match status" value="1"/>
</dbReference>
<dbReference type="Pfam" id="PF00532">
    <property type="entry name" value="Peripla_BP_1"/>
    <property type="match status" value="1"/>
</dbReference>
<gene>
    <name evidence="5" type="ORF">GCM10011386_08410</name>
</gene>
<dbReference type="InterPro" id="IPR000843">
    <property type="entry name" value="HTH_LacI"/>
</dbReference>
<dbReference type="EMBL" id="BMIK01000002">
    <property type="protein sequence ID" value="GGC18869.1"/>
    <property type="molecule type" value="Genomic_DNA"/>
</dbReference>
<dbReference type="CDD" id="cd01392">
    <property type="entry name" value="HTH_LacI"/>
    <property type="match status" value="1"/>
</dbReference>
<evidence type="ECO:0000313" key="5">
    <source>
        <dbReference type="EMBL" id="GGC18869.1"/>
    </source>
</evidence>
<dbReference type="InterPro" id="IPR001761">
    <property type="entry name" value="Peripla_BP/Lac1_sug-bd_dom"/>
</dbReference>
<keyword evidence="1" id="KW-0805">Transcription regulation</keyword>
<dbReference type="Gene3D" id="3.40.50.2300">
    <property type="match status" value="2"/>
</dbReference>
<dbReference type="InterPro" id="IPR028082">
    <property type="entry name" value="Peripla_BP_I"/>
</dbReference>
<keyword evidence="6" id="KW-1185">Reference proteome</keyword>
<evidence type="ECO:0000259" key="4">
    <source>
        <dbReference type="PROSITE" id="PS50932"/>
    </source>
</evidence>
<sequence>MRSAKQVFPYLSPMDHKRATIRDIASALKLSPSTVSKALRDHPNIGIVTRERVKKLAKELHYVPNQTAIRFKQQKSYTLGIVIPNMLDHFYVAAVEGFEKFAYDHGYQVLIGQSHESLQREKELLLTMQSNRVDGLVIAISRETTDTSHINEVVYSGIPVVYFIRKPINEELHCVCSDVYTGAVDAISYFVSRGHKRIGFINASSYWTTSRDRFLGYRDGLIQHGIPFDKSLVQESDFSQESNYQAIRRLMQLDDPATAVLTFKDQVMLDALNCLRFEFASIAPAVELIGYGANPMIQYLEHPPLASLKEQPYEIGQKSGLLLLDLVNHPQTEYAPQLVKFPCNLHVFTSHKQR</sequence>
<keyword evidence="3" id="KW-0804">Transcription</keyword>
<dbReference type="PANTHER" id="PTHR30146">
    <property type="entry name" value="LACI-RELATED TRANSCRIPTIONAL REPRESSOR"/>
    <property type="match status" value="1"/>
</dbReference>
<dbReference type="Pfam" id="PF00356">
    <property type="entry name" value="LacI"/>
    <property type="match status" value="1"/>
</dbReference>
<proteinExistence type="predicted"/>
<dbReference type="SMART" id="SM00354">
    <property type="entry name" value="HTH_LACI"/>
    <property type="match status" value="1"/>
</dbReference>
<evidence type="ECO:0000313" key="6">
    <source>
        <dbReference type="Proteomes" id="UP000597338"/>
    </source>
</evidence>